<dbReference type="EMBL" id="JBHFFA010000002">
    <property type="protein sequence ID" value="KAL2645434.1"/>
    <property type="molecule type" value="Genomic_DNA"/>
</dbReference>
<reference evidence="2 3" key="1">
    <citation type="submission" date="2024-09" db="EMBL/GenBank/DDBJ databases">
        <title>Chromosome-scale assembly of Riccia fluitans.</title>
        <authorList>
            <person name="Paukszto L."/>
            <person name="Sawicki J."/>
            <person name="Karawczyk K."/>
            <person name="Piernik-Szablinska J."/>
            <person name="Szczecinska M."/>
            <person name="Mazdziarz M."/>
        </authorList>
    </citation>
    <scope>NUCLEOTIDE SEQUENCE [LARGE SCALE GENOMIC DNA]</scope>
    <source>
        <strain evidence="2">Rf_01</strain>
        <tissue evidence="2">Aerial parts of the thallus</tissue>
    </source>
</reference>
<feature type="compositionally biased region" description="Polar residues" evidence="1">
    <location>
        <begin position="79"/>
        <end position="96"/>
    </location>
</feature>
<name>A0ABD1ZC99_9MARC</name>
<feature type="region of interest" description="Disordered" evidence="1">
    <location>
        <begin position="71"/>
        <end position="96"/>
    </location>
</feature>
<evidence type="ECO:0000256" key="1">
    <source>
        <dbReference type="SAM" id="MobiDB-lite"/>
    </source>
</evidence>
<sequence>MNCSTIRSSVRALNFDGDGNIDEDEDKEFIDDYKVGDYHFTLAQRIAVMISPVSGLRLLVSPDVPNLQLVADAPPSLEPDSQVSTNDISIPSPSKP</sequence>
<evidence type="ECO:0008006" key="4">
    <source>
        <dbReference type="Google" id="ProtNLM"/>
    </source>
</evidence>
<organism evidence="2 3">
    <name type="scientific">Riccia fluitans</name>
    <dbReference type="NCBI Taxonomy" id="41844"/>
    <lineage>
        <taxon>Eukaryota</taxon>
        <taxon>Viridiplantae</taxon>
        <taxon>Streptophyta</taxon>
        <taxon>Embryophyta</taxon>
        <taxon>Marchantiophyta</taxon>
        <taxon>Marchantiopsida</taxon>
        <taxon>Marchantiidae</taxon>
        <taxon>Marchantiales</taxon>
        <taxon>Ricciaceae</taxon>
        <taxon>Riccia</taxon>
    </lineage>
</organism>
<protein>
    <recommendedName>
        <fullName evidence="4">EF-hand domain-containing protein</fullName>
    </recommendedName>
</protein>
<keyword evidence="3" id="KW-1185">Reference proteome</keyword>
<gene>
    <name evidence="2" type="ORF">R1flu_013021</name>
</gene>
<proteinExistence type="predicted"/>
<dbReference type="AlphaFoldDB" id="A0ABD1ZC99"/>
<dbReference type="Proteomes" id="UP001605036">
    <property type="component" value="Unassembled WGS sequence"/>
</dbReference>
<comment type="caution">
    <text evidence="2">The sequence shown here is derived from an EMBL/GenBank/DDBJ whole genome shotgun (WGS) entry which is preliminary data.</text>
</comment>
<evidence type="ECO:0000313" key="2">
    <source>
        <dbReference type="EMBL" id="KAL2645434.1"/>
    </source>
</evidence>
<evidence type="ECO:0000313" key="3">
    <source>
        <dbReference type="Proteomes" id="UP001605036"/>
    </source>
</evidence>
<accession>A0ABD1ZC99</accession>